<dbReference type="EMBL" id="JABBWK010000093">
    <property type="protein sequence ID" value="KAG1893675.1"/>
    <property type="molecule type" value="Genomic_DNA"/>
</dbReference>
<evidence type="ECO:0000313" key="1">
    <source>
        <dbReference type="EMBL" id="KAG1893675.1"/>
    </source>
</evidence>
<proteinExistence type="predicted"/>
<dbReference type="Proteomes" id="UP001195769">
    <property type="component" value="Unassembled WGS sequence"/>
</dbReference>
<dbReference type="RefSeq" id="XP_041219251.1">
    <property type="nucleotide sequence ID" value="XM_041370082.1"/>
</dbReference>
<protein>
    <submittedName>
        <fullName evidence="1">Uncharacterized protein</fullName>
    </submittedName>
</protein>
<comment type="caution">
    <text evidence="1">The sequence shown here is derived from an EMBL/GenBank/DDBJ whole genome shotgun (WGS) entry which is preliminary data.</text>
</comment>
<evidence type="ECO:0000313" key="2">
    <source>
        <dbReference type="Proteomes" id="UP001195769"/>
    </source>
</evidence>
<reference evidence="1" key="1">
    <citation type="journal article" date="2020" name="New Phytol.">
        <title>Comparative genomics reveals dynamic genome evolution in host specialist ectomycorrhizal fungi.</title>
        <authorList>
            <person name="Lofgren L.A."/>
            <person name="Nguyen N.H."/>
            <person name="Vilgalys R."/>
            <person name="Ruytinx J."/>
            <person name="Liao H.L."/>
            <person name="Branco S."/>
            <person name="Kuo A."/>
            <person name="LaButti K."/>
            <person name="Lipzen A."/>
            <person name="Andreopoulos W."/>
            <person name="Pangilinan J."/>
            <person name="Riley R."/>
            <person name="Hundley H."/>
            <person name="Na H."/>
            <person name="Barry K."/>
            <person name="Grigoriev I.V."/>
            <person name="Stajich J.E."/>
            <person name="Kennedy P.G."/>
        </authorList>
    </citation>
    <scope>NUCLEOTIDE SEQUENCE</scope>
    <source>
        <strain evidence="1">FC203</strain>
    </source>
</reference>
<accession>A0AAD4DTI3</accession>
<organism evidence="1 2">
    <name type="scientific">Suillus fuscotomentosus</name>
    <dbReference type="NCBI Taxonomy" id="1912939"/>
    <lineage>
        <taxon>Eukaryota</taxon>
        <taxon>Fungi</taxon>
        <taxon>Dikarya</taxon>
        <taxon>Basidiomycota</taxon>
        <taxon>Agaricomycotina</taxon>
        <taxon>Agaricomycetes</taxon>
        <taxon>Agaricomycetidae</taxon>
        <taxon>Boletales</taxon>
        <taxon>Suillineae</taxon>
        <taxon>Suillaceae</taxon>
        <taxon>Suillus</taxon>
    </lineage>
</organism>
<sequence length="206" mass="22742">MAIPQSALVPFFKAMRKALGAQAATTRVSVPGGLFMQNLGLRNTNDIDVILKGVTTIDRIKLRDSIIAADNSFTINLEKVCGVTYRDPDTKIIIPIDIIDEGVTGFMPLGVLLGELNDTDVPWPEADEVIKMKILAAPDREDLNKGMRDLDDVKALLSEGANVSMTYKDDTEKATIEAAFEKFLAIYLEKETAWSKEVWKKKLGLI</sequence>
<gene>
    <name evidence="1" type="ORF">F5891DRAFT_1258423</name>
</gene>
<dbReference type="AlphaFoldDB" id="A0AAD4DTI3"/>
<dbReference type="GeneID" id="64664380"/>
<keyword evidence="2" id="KW-1185">Reference proteome</keyword>
<name>A0AAD4DTI3_9AGAM</name>